<sequence length="70" mass="7923">MSYETLEKQIRALPEAALEEVSVYLNKIGSIYQSKKSVDFTFVDNIFGTLSDSEADELRSCCGLKFREHA</sequence>
<keyword evidence="2" id="KW-1185">Reference proteome</keyword>
<reference evidence="1 2" key="1">
    <citation type="journal article" date="2021" name="Microbiol. Resour. Announc.">
        <title>Complete Genome Sequences of Three Human Oral Treponema parvum Isolates.</title>
        <authorList>
            <person name="Zeng H."/>
            <person name="Watt R.M."/>
        </authorList>
    </citation>
    <scope>NUCLEOTIDE SEQUENCE [LARGE SCALE GENOMIC DNA]</scope>
    <source>
        <strain evidence="1 2">ATCC 700770</strain>
    </source>
</reference>
<evidence type="ECO:0000313" key="2">
    <source>
        <dbReference type="Proteomes" id="UP000671908"/>
    </source>
</evidence>
<dbReference type="EMBL" id="CP054142">
    <property type="protein sequence ID" value="QTQ14255.1"/>
    <property type="molecule type" value="Genomic_DNA"/>
</dbReference>
<proteinExistence type="predicted"/>
<protein>
    <recommendedName>
        <fullName evidence="3">DUF2281 domain-containing protein</fullName>
    </recommendedName>
</protein>
<evidence type="ECO:0000313" key="1">
    <source>
        <dbReference type="EMBL" id="QTQ14255.1"/>
    </source>
</evidence>
<accession>A0A975F3X9</accession>
<dbReference type="KEGG" id="tpav:HRQ91_07215"/>
<name>A0A975F3X9_9SPIR</name>
<evidence type="ECO:0008006" key="3">
    <source>
        <dbReference type="Google" id="ProtNLM"/>
    </source>
</evidence>
<dbReference type="AlphaFoldDB" id="A0A975F3X9"/>
<organism evidence="1 2">
    <name type="scientific">Treponema parvum</name>
    <dbReference type="NCBI Taxonomy" id="138851"/>
    <lineage>
        <taxon>Bacteria</taxon>
        <taxon>Pseudomonadati</taxon>
        <taxon>Spirochaetota</taxon>
        <taxon>Spirochaetia</taxon>
        <taxon>Spirochaetales</taxon>
        <taxon>Treponemataceae</taxon>
        <taxon>Treponema</taxon>
    </lineage>
</organism>
<dbReference type="RefSeq" id="WP_210118926.1">
    <property type="nucleotide sequence ID" value="NZ_CP054142.1"/>
</dbReference>
<gene>
    <name evidence="1" type="ORF">HRQ91_07215</name>
</gene>
<dbReference type="Proteomes" id="UP000671908">
    <property type="component" value="Chromosome"/>
</dbReference>